<proteinExistence type="predicted"/>
<evidence type="ECO:0000313" key="2">
    <source>
        <dbReference type="Proteomes" id="UP000828390"/>
    </source>
</evidence>
<keyword evidence="2" id="KW-1185">Reference proteome</keyword>
<organism evidence="1 2">
    <name type="scientific">Dreissena polymorpha</name>
    <name type="common">Zebra mussel</name>
    <name type="synonym">Mytilus polymorpha</name>
    <dbReference type="NCBI Taxonomy" id="45954"/>
    <lineage>
        <taxon>Eukaryota</taxon>
        <taxon>Metazoa</taxon>
        <taxon>Spiralia</taxon>
        <taxon>Lophotrochozoa</taxon>
        <taxon>Mollusca</taxon>
        <taxon>Bivalvia</taxon>
        <taxon>Autobranchia</taxon>
        <taxon>Heteroconchia</taxon>
        <taxon>Euheterodonta</taxon>
        <taxon>Imparidentia</taxon>
        <taxon>Neoheterodontei</taxon>
        <taxon>Myida</taxon>
        <taxon>Dreissenoidea</taxon>
        <taxon>Dreissenidae</taxon>
        <taxon>Dreissena</taxon>
    </lineage>
</organism>
<reference evidence="1" key="1">
    <citation type="journal article" date="2019" name="bioRxiv">
        <title>The Genome of the Zebra Mussel, Dreissena polymorpha: A Resource for Invasive Species Research.</title>
        <authorList>
            <person name="McCartney M.A."/>
            <person name="Auch B."/>
            <person name="Kono T."/>
            <person name="Mallez S."/>
            <person name="Zhang Y."/>
            <person name="Obille A."/>
            <person name="Becker A."/>
            <person name="Abrahante J.E."/>
            <person name="Garbe J."/>
            <person name="Badalamenti J.P."/>
            <person name="Herman A."/>
            <person name="Mangelson H."/>
            <person name="Liachko I."/>
            <person name="Sullivan S."/>
            <person name="Sone E.D."/>
            <person name="Koren S."/>
            <person name="Silverstein K.A.T."/>
            <person name="Beckman K.B."/>
            <person name="Gohl D.M."/>
        </authorList>
    </citation>
    <scope>NUCLEOTIDE SEQUENCE</scope>
    <source>
        <strain evidence="1">Duluth1</strain>
        <tissue evidence="1">Whole animal</tissue>
    </source>
</reference>
<name>A0A9D4LGM7_DREPO</name>
<evidence type="ECO:0000313" key="1">
    <source>
        <dbReference type="EMBL" id="KAH3857424.1"/>
    </source>
</evidence>
<protein>
    <submittedName>
        <fullName evidence="1">Uncharacterized protein</fullName>
    </submittedName>
</protein>
<dbReference type="AlphaFoldDB" id="A0A9D4LGM7"/>
<sequence length="57" mass="6321">MKPPKGHQGIGLTFQKISIALNTSLEFWQAKLGTARTGNNTADYMFIDGITLTRDHD</sequence>
<dbReference type="Proteomes" id="UP000828390">
    <property type="component" value="Unassembled WGS sequence"/>
</dbReference>
<reference evidence="1" key="2">
    <citation type="submission" date="2020-11" db="EMBL/GenBank/DDBJ databases">
        <authorList>
            <person name="McCartney M.A."/>
            <person name="Auch B."/>
            <person name="Kono T."/>
            <person name="Mallez S."/>
            <person name="Becker A."/>
            <person name="Gohl D.M."/>
            <person name="Silverstein K.A.T."/>
            <person name="Koren S."/>
            <person name="Bechman K.B."/>
            <person name="Herman A."/>
            <person name="Abrahante J.E."/>
            <person name="Garbe J."/>
        </authorList>
    </citation>
    <scope>NUCLEOTIDE SEQUENCE</scope>
    <source>
        <strain evidence="1">Duluth1</strain>
        <tissue evidence="1">Whole animal</tissue>
    </source>
</reference>
<gene>
    <name evidence="1" type="ORF">DPMN_100031</name>
</gene>
<comment type="caution">
    <text evidence="1">The sequence shown here is derived from an EMBL/GenBank/DDBJ whole genome shotgun (WGS) entry which is preliminary data.</text>
</comment>
<accession>A0A9D4LGM7</accession>
<dbReference type="EMBL" id="JAIWYP010000003">
    <property type="protein sequence ID" value="KAH3857424.1"/>
    <property type="molecule type" value="Genomic_DNA"/>
</dbReference>